<protein>
    <submittedName>
        <fullName evidence="1">Uncharacterized protein</fullName>
    </submittedName>
</protein>
<geneLocation type="plasmid" evidence="1 2">
    <name>unnamed3</name>
</geneLocation>
<dbReference type="RefSeq" id="WP_031056048.1">
    <property type="nucleotide sequence ID" value="NZ_CP070247.1"/>
</dbReference>
<dbReference type="Proteomes" id="UP000623926">
    <property type="component" value="Plasmid unnamed3"/>
</dbReference>
<keyword evidence="1" id="KW-0614">Plasmid</keyword>
<dbReference type="AlphaFoldDB" id="A0ABD7DC01"/>
<proteinExistence type="predicted"/>
<reference evidence="1 2" key="1">
    <citation type="submission" date="2021-02" db="EMBL/GenBank/DDBJ databases">
        <title>FDA dAtabase for Regulatory Grade micrObial Sequences (FDA-ARGOS): Supporting development and validation of Infectious Disease Dx tests.</title>
        <authorList>
            <person name="Sproer C."/>
            <person name="Gronow S."/>
            <person name="Severitt S."/>
            <person name="Schroder I."/>
            <person name="Tallon L."/>
            <person name="Sadzewicz L."/>
            <person name="Zhao X."/>
            <person name="Boylan J."/>
            <person name="Ott S."/>
            <person name="Bowen H."/>
            <person name="Vavikolanu K."/>
            <person name="Mehta A."/>
            <person name="Aluvathingal J."/>
            <person name="Nadendla S."/>
            <person name="Lowell S."/>
            <person name="Myers T."/>
            <person name="Yan Y."/>
            <person name="Sichtig H."/>
        </authorList>
    </citation>
    <scope>NUCLEOTIDE SEQUENCE [LARGE SCALE GENOMIC DNA]</scope>
    <source>
        <strain evidence="1 2">FDAARGOS_1212</strain>
        <plasmid evidence="1 2">unnamed3</plasmid>
    </source>
</reference>
<organism evidence="1 2">
    <name type="scientific">Streptomyces californicus</name>
    <dbReference type="NCBI Taxonomy" id="67351"/>
    <lineage>
        <taxon>Bacteria</taxon>
        <taxon>Bacillati</taxon>
        <taxon>Actinomycetota</taxon>
        <taxon>Actinomycetes</taxon>
        <taxon>Kitasatosporales</taxon>
        <taxon>Streptomycetaceae</taxon>
        <taxon>Streptomyces</taxon>
    </lineage>
</organism>
<accession>A0ABD7DC01</accession>
<dbReference type="EMBL" id="CP070247">
    <property type="protein sequence ID" value="QRV39158.1"/>
    <property type="molecule type" value="Genomic_DNA"/>
</dbReference>
<gene>
    <name evidence="1" type="ORF">I6J42_34325</name>
</gene>
<evidence type="ECO:0000313" key="1">
    <source>
        <dbReference type="EMBL" id="QRV39158.1"/>
    </source>
</evidence>
<evidence type="ECO:0000313" key="2">
    <source>
        <dbReference type="Proteomes" id="UP000623926"/>
    </source>
</evidence>
<sequence length="70" mass="7890">MGDEPKMRTQEVLQRLAELNRAEYVEWTFADLKQYLEPLGAGPYKTGGVMHVSAERLIAAVLHRSDDASE</sequence>
<name>A0ABD7DC01_9ACTN</name>